<dbReference type="InterPro" id="IPR035965">
    <property type="entry name" value="PAS-like_dom_sf"/>
</dbReference>
<name>A0A431VEU3_9PROT</name>
<dbReference type="RefSeq" id="WP_126617413.1">
    <property type="nucleotide sequence ID" value="NZ_JBHUCY010000054.1"/>
</dbReference>
<dbReference type="Gene3D" id="3.40.50.2300">
    <property type="match status" value="1"/>
</dbReference>
<dbReference type="AlphaFoldDB" id="A0A431VEU3"/>
<evidence type="ECO:0000256" key="1">
    <source>
        <dbReference type="ARBA" id="ARBA00000085"/>
    </source>
</evidence>
<feature type="domain" description="Response regulatory" evidence="5">
    <location>
        <begin position="475"/>
        <end position="598"/>
    </location>
</feature>
<evidence type="ECO:0000256" key="2">
    <source>
        <dbReference type="ARBA" id="ARBA00012438"/>
    </source>
</evidence>
<dbReference type="InterPro" id="IPR000014">
    <property type="entry name" value="PAS"/>
</dbReference>
<dbReference type="Gene3D" id="1.10.287.130">
    <property type="match status" value="1"/>
</dbReference>
<keyword evidence="7" id="KW-1185">Reference proteome</keyword>
<keyword evidence="4" id="KW-0472">Membrane</keyword>
<evidence type="ECO:0000256" key="4">
    <source>
        <dbReference type="SAM" id="Phobius"/>
    </source>
</evidence>
<gene>
    <name evidence="6" type="ORF">EJ903_16510</name>
</gene>
<dbReference type="Pfam" id="PF13188">
    <property type="entry name" value="PAS_8"/>
    <property type="match status" value="1"/>
</dbReference>
<dbReference type="EC" id="2.7.13.3" evidence="2"/>
<keyword evidence="4" id="KW-0812">Transmembrane</keyword>
<evidence type="ECO:0000313" key="6">
    <source>
        <dbReference type="EMBL" id="RTR18096.1"/>
    </source>
</evidence>
<dbReference type="CDD" id="cd00082">
    <property type="entry name" value="HisKA"/>
    <property type="match status" value="1"/>
</dbReference>
<dbReference type="Proteomes" id="UP000277007">
    <property type="component" value="Unassembled WGS sequence"/>
</dbReference>
<evidence type="ECO:0000259" key="5">
    <source>
        <dbReference type="PROSITE" id="PS50110"/>
    </source>
</evidence>
<evidence type="ECO:0000313" key="7">
    <source>
        <dbReference type="Proteomes" id="UP000277007"/>
    </source>
</evidence>
<evidence type="ECO:0000256" key="3">
    <source>
        <dbReference type="PROSITE-ProRule" id="PRU00169"/>
    </source>
</evidence>
<feature type="transmembrane region" description="Helical" evidence="4">
    <location>
        <begin position="20"/>
        <end position="37"/>
    </location>
</feature>
<protein>
    <recommendedName>
        <fullName evidence="2">histidine kinase</fullName>
        <ecNumber evidence="2">2.7.13.3</ecNumber>
    </recommendedName>
</protein>
<dbReference type="InterPro" id="IPR011006">
    <property type="entry name" value="CheY-like_superfamily"/>
</dbReference>
<comment type="catalytic activity">
    <reaction evidence="1">
        <text>ATP + protein L-histidine = ADP + protein N-phospho-L-histidine.</text>
        <dbReference type="EC" id="2.7.13.3"/>
    </reaction>
</comment>
<dbReference type="InterPro" id="IPR003661">
    <property type="entry name" value="HisK_dim/P_dom"/>
</dbReference>
<dbReference type="PROSITE" id="PS50110">
    <property type="entry name" value="RESPONSE_REGULATORY"/>
    <property type="match status" value="1"/>
</dbReference>
<proteinExistence type="predicted"/>
<reference evidence="6 7" key="1">
    <citation type="submission" date="2018-12" db="EMBL/GenBank/DDBJ databases">
        <authorList>
            <person name="Yang Y."/>
        </authorList>
    </citation>
    <scope>NUCLEOTIDE SEQUENCE [LARGE SCALE GENOMIC DNA]</scope>
    <source>
        <strain evidence="6 7">L-25-5w-1</strain>
    </source>
</reference>
<dbReference type="OrthoDB" id="7302231at2"/>
<organism evidence="6 7">
    <name type="scientific">Azospirillum griseum</name>
    <dbReference type="NCBI Taxonomy" id="2496639"/>
    <lineage>
        <taxon>Bacteria</taxon>
        <taxon>Pseudomonadati</taxon>
        <taxon>Pseudomonadota</taxon>
        <taxon>Alphaproteobacteria</taxon>
        <taxon>Rhodospirillales</taxon>
        <taxon>Azospirillaceae</taxon>
        <taxon>Azospirillum</taxon>
    </lineage>
</organism>
<comment type="caution">
    <text evidence="3">Lacks conserved residue(s) required for the propagation of feature annotation.</text>
</comment>
<feature type="transmembrane region" description="Helical" evidence="4">
    <location>
        <begin position="49"/>
        <end position="69"/>
    </location>
</feature>
<dbReference type="InterPro" id="IPR001789">
    <property type="entry name" value="Sig_transdc_resp-reg_receiver"/>
</dbReference>
<dbReference type="EMBL" id="RXMA01000016">
    <property type="protein sequence ID" value="RTR18096.1"/>
    <property type="molecule type" value="Genomic_DNA"/>
</dbReference>
<comment type="caution">
    <text evidence="6">The sequence shown here is derived from an EMBL/GenBank/DDBJ whole genome shotgun (WGS) entry which is preliminary data.</text>
</comment>
<dbReference type="GO" id="GO:0000155">
    <property type="term" value="F:phosphorelay sensor kinase activity"/>
    <property type="evidence" value="ECO:0007669"/>
    <property type="project" value="InterPro"/>
</dbReference>
<keyword evidence="4" id="KW-1133">Transmembrane helix</keyword>
<dbReference type="SUPFAM" id="SSF52172">
    <property type="entry name" value="CheY-like"/>
    <property type="match status" value="1"/>
</dbReference>
<accession>A0A431VEU3</accession>
<sequence length="611" mass="62971">MPVTPPPSNAAVGMSNGKVFVVAPLVAAGVVGMLALWMSPAGGERAALIWLFAASAALAGSGLFALFAARREVRRLERELRREKAAAAWREDAVRAALLDDEADDTTDRPDGEAALTAAALRAAFDAAGEAMVVLDSDHWVIARNPAAATLLGAAAAPETRWDDDTVWPSPVTPLRLPLPDGGVLLLGRDRAQDRVRAVQLDRMDAAADLAGMIVHDVNNTLGAVAGYADFLVADLPAGSVQAGYAARILAATDRSKTGLRHLLSSLREMPVDLQPLSAVAVLGEVDRLLRGAGGAIPSLRNEAGGVEGVGDSALLGQALVGFVLDGGAGGAAPPDEVGSAPVSDRKLVLSARWSGADDALRAPVGWTCHPLLPPCPRAHLLFELHLPPLARSVPPLTVAQIRGLTDPLMLTRNHGRAGGAGDAPPSILAVARAIDGGVVIWTHPGEGTVLRLFVPLAASSLAVAETPARPVTHHVLVVDEVRASGDRVSIGLERLGYEVAVCESAADALEILVDEPGFFDVAVVAGPSAGGMTALSLIGRFKALRPDLPCILCTDSMPGRVGGGAVPQEPDGLDGVDRCLGAPVDLARLADAITRLVGPLPDRSTGDEAL</sequence>
<dbReference type="SUPFAM" id="SSF55785">
    <property type="entry name" value="PYP-like sensor domain (PAS domain)"/>
    <property type="match status" value="1"/>
</dbReference>